<evidence type="ECO:0000256" key="1">
    <source>
        <dbReference type="SAM" id="MobiDB-lite"/>
    </source>
</evidence>
<accession>A0A9P6DW07</accession>
<evidence type="ECO:0000313" key="3">
    <source>
        <dbReference type="Proteomes" id="UP000886523"/>
    </source>
</evidence>
<feature type="compositionally biased region" description="Basic and acidic residues" evidence="1">
    <location>
        <begin position="82"/>
        <end position="96"/>
    </location>
</feature>
<organism evidence="2 3">
    <name type="scientific">Hydnum rufescens UP504</name>
    <dbReference type="NCBI Taxonomy" id="1448309"/>
    <lineage>
        <taxon>Eukaryota</taxon>
        <taxon>Fungi</taxon>
        <taxon>Dikarya</taxon>
        <taxon>Basidiomycota</taxon>
        <taxon>Agaricomycotina</taxon>
        <taxon>Agaricomycetes</taxon>
        <taxon>Cantharellales</taxon>
        <taxon>Hydnaceae</taxon>
        <taxon>Hydnum</taxon>
    </lineage>
</organism>
<feature type="region of interest" description="Disordered" evidence="1">
    <location>
        <begin position="70"/>
        <end position="107"/>
    </location>
</feature>
<dbReference type="Proteomes" id="UP000886523">
    <property type="component" value="Unassembled WGS sequence"/>
</dbReference>
<evidence type="ECO:0000313" key="2">
    <source>
        <dbReference type="EMBL" id="KAF9515872.1"/>
    </source>
</evidence>
<reference evidence="2" key="1">
    <citation type="journal article" date="2020" name="Nat. Commun.">
        <title>Large-scale genome sequencing of mycorrhizal fungi provides insights into the early evolution of symbiotic traits.</title>
        <authorList>
            <person name="Miyauchi S."/>
            <person name="Kiss E."/>
            <person name="Kuo A."/>
            <person name="Drula E."/>
            <person name="Kohler A."/>
            <person name="Sanchez-Garcia M."/>
            <person name="Morin E."/>
            <person name="Andreopoulos B."/>
            <person name="Barry K.W."/>
            <person name="Bonito G."/>
            <person name="Buee M."/>
            <person name="Carver A."/>
            <person name="Chen C."/>
            <person name="Cichocki N."/>
            <person name="Clum A."/>
            <person name="Culley D."/>
            <person name="Crous P.W."/>
            <person name="Fauchery L."/>
            <person name="Girlanda M."/>
            <person name="Hayes R.D."/>
            <person name="Keri Z."/>
            <person name="LaButti K."/>
            <person name="Lipzen A."/>
            <person name="Lombard V."/>
            <person name="Magnuson J."/>
            <person name="Maillard F."/>
            <person name="Murat C."/>
            <person name="Nolan M."/>
            <person name="Ohm R.A."/>
            <person name="Pangilinan J."/>
            <person name="Pereira M.F."/>
            <person name="Perotto S."/>
            <person name="Peter M."/>
            <person name="Pfister S."/>
            <person name="Riley R."/>
            <person name="Sitrit Y."/>
            <person name="Stielow J.B."/>
            <person name="Szollosi G."/>
            <person name="Zifcakova L."/>
            <person name="Stursova M."/>
            <person name="Spatafora J.W."/>
            <person name="Tedersoo L."/>
            <person name="Vaario L.M."/>
            <person name="Yamada A."/>
            <person name="Yan M."/>
            <person name="Wang P."/>
            <person name="Xu J."/>
            <person name="Bruns T."/>
            <person name="Baldrian P."/>
            <person name="Vilgalys R."/>
            <person name="Dunand C."/>
            <person name="Henrissat B."/>
            <person name="Grigoriev I.V."/>
            <person name="Hibbett D."/>
            <person name="Nagy L.G."/>
            <person name="Martin F.M."/>
        </authorList>
    </citation>
    <scope>NUCLEOTIDE SEQUENCE</scope>
    <source>
        <strain evidence="2">UP504</strain>
    </source>
</reference>
<feature type="region of interest" description="Disordered" evidence="1">
    <location>
        <begin position="402"/>
        <end position="426"/>
    </location>
</feature>
<name>A0A9P6DW07_9AGAM</name>
<sequence>MAYLPPRIHRSRGALEAISAHCLPLLSSSGPSTLCLRHHSSPSLLQLSSAHPASSFRVSIPHCSRGHPSLVSRNIHSAPGTKKRDFESQDMNEDRSAHHHTTSFAPSDTLLLSGSNFEKLSTTELNEHFEGFDGLLHIELSSNSKYSYRRMPRLLTVIFRTLQHSVQAFHRLYIQKHRRESNGLRITGIEFSPFSQQRHTPPDSVFRLNLSAPIILEKPLLLLSTVDDVGPVVVKEYLSQFFGFKFHGEPRTSRSGRTTFLVAFDTIEHAMWALHHVHYFPPIHNTQPLFQAMHFHLDINRMEDAPRVAPSEGEMLQAEGDEIVKKFESVSLHWPKENGARWIHVRGLPSIDQSILKAFSYPGLRDVKTHEALRAIHVAYESKTAADHALRELHRQRIWPGGPIIHSERKNSPSWQSFAQSNDPRT</sequence>
<feature type="compositionally biased region" description="Polar residues" evidence="1">
    <location>
        <begin position="412"/>
        <end position="426"/>
    </location>
</feature>
<proteinExistence type="predicted"/>
<protein>
    <submittedName>
        <fullName evidence="2">Uncharacterized protein</fullName>
    </submittedName>
</protein>
<keyword evidence="3" id="KW-1185">Reference proteome</keyword>
<comment type="caution">
    <text evidence="2">The sequence shown here is derived from an EMBL/GenBank/DDBJ whole genome shotgun (WGS) entry which is preliminary data.</text>
</comment>
<dbReference type="AlphaFoldDB" id="A0A9P6DW07"/>
<gene>
    <name evidence="2" type="ORF">BS47DRAFT_1381284</name>
</gene>
<dbReference type="EMBL" id="MU128945">
    <property type="protein sequence ID" value="KAF9515872.1"/>
    <property type="molecule type" value="Genomic_DNA"/>
</dbReference>